<dbReference type="PROSITE" id="PS00671">
    <property type="entry name" value="D_2_HYDROXYACID_DH_3"/>
    <property type="match status" value="1"/>
</dbReference>
<dbReference type="InterPro" id="IPR006139">
    <property type="entry name" value="D-isomer_2_OHA_DH_cat_dom"/>
</dbReference>
<protein>
    <submittedName>
        <fullName evidence="7">Hydroxypyruvate reductase</fullName>
        <ecNumber evidence="7">1.1.1.81</ecNumber>
    </submittedName>
</protein>
<dbReference type="SUPFAM" id="SSF52283">
    <property type="entry name" value="Formate/glycerate dehydrogenase catalytic domain-like"/>
    <property type="match status" value="1"/>
</dbReference>
<feature type="domain" description="D-isomer specific 2-hydroxyacid dehydrogenase catalytic" evidence="5">
    <location>
        <begin position="7"/>
        <end position="315"/>
    </location>
</feature>
<organism evidence="7 8">
    <name type="scientific">Clostridium homopropionicum DSM 5847</name>
    <dbReference type="NCBI Taxonomy" id="1121318"/>
    <lineage>
        <taxon>Bacteria</taxon>
        <taxon>Bacillati</taxon>
        <taxon>Bacillota</taxon>
        <taxon>Clostridia</taxon>
        <taxon>Eubacteriales</taxon>
        <taxon>Clostridiaceae</taxon>
        <taxon>Clostridium</taxon>
    </lineage>
</organism>
<dbReference type="InterPro" id="IPR050857">
    <property type="entry name" value="D-2-hydroxyacid_DH"/>
</dbReference>
<evidence type="ECO:0000313" key="8">
    <source>
        <dbReference type="Proteomes" id="UP000037043"/>
    </source>
</evidence>
<dbReference type="EC" id="1.1.1.81" evidence="7"/>
<comment type="similarity">
    <text evidence="1 4">Belongs to the D-isomer specific 2-hydroxyacid dehydrogenase family.</text>
</comment>
<name>A0A0L6Z9T3_9CLOT</name>
<proteinExistence type="inferred from homology"/>
<evidence type="ECO:0000256" key="1">
    <source>
        <dbReference type="ARBA" id="ARBA00005854"/>
    </source>
</evidence>
<evidence type="ECO:0000313" key="7">
    <source>
        <dbReference type="EMBL" id="KOA19720.1"/>
    </source>
</evidence>
<dbReference type="AlphaFoldDB" id="A0A0L6Z9T3"/>
<dbReference type="PATRIC" id="fig|1121318.3.peg.1825"/>
<dbReference type="FunFam" id="3.40.50.720:FF:000203">
    <property type="entry name" value="D-3-phosphoglycerate dehydrogenase (SerA)"/>
    <property type="match status" value="1"/>
</dbReference>
<dbReference type="InterPro" id="IPR029753">
    <property type="entry name" value="D-isomer_DH_CS"/>
</dbReference>
<evidence type="ECO:0000259" key="5">
    <source>
        <dbReference type="Pfam" id="PF00389"/>
    </source>
</evidence>
<evidence type="ECO:0000256" key="4">
    <source>
        <dbReference type="RuleBase" id="RU003719"/>
    </source>
</evidence>
<dbReference type="SUPFAM" id="SSF51735">
    <property type="entry name" value="NAD(P)-binding Rossmann-fold domains"/>
    <property type="match status" value="1"/>
</dbReference>
<dbReference type="PANTHER" id="PTHR42789:SF1">
    <property type="entry name" value="D-ISOMER SPECIFIC 2-HYDROXYACID DEHYDROGENASE FAMILY PROTEIN (AFU_ORTHOLOGUE AFUA_6G10090)"/>
    <property type="match status" value="1"/>
</dbReference>
<dbReference type="RefSeq" id="WP_052221352.1">
    <property type="nucleotide sequence ID" value="NZ_LHUR01000022.1"/>
</dbReference>
<keyword evidence="7" id="KW-0670">Pyruvate</keyword>
<dbReference type="Proteomes" id="UP000037043">
    <property type="component" value="Unassembled WGS sequence"/>
</dbReference>
<dbReference type="Gene3D" id="3.40.50.720">
    <property type="entry name" value="NAD(P)-binding Rossmann-like Domain"/>
    <property type="match status" value="2"/>
</dbReference>
<dbReference type="InterPro" id="IPR006140">
    <property type="entry name" value="D-isomer_DH_NAD-bd"/>
</dbReference>
<dbReference type="CDD" id="cd12173">
    <property type="entry name" value="PGDH_4"/>
    <property type="match status" value="1"/>
</dbReference>
<keyword evidence="2 4" id="KW-0560">Oxidoreductase</keyword>
<dbReference type="PANTHER" id="PTHR42789">
    <property type="entry name" value="D-ISOMER SPECIFIC 2-HYDROXYACID DEHYDROGENASE FAMILY PROTEIN (AFU_ORTHOLOGUE AFUA_6G10090)"/>
    <property type="match status" value="1"/>
</dbReference>
<feature type="domain" description="D-isomer specific 2-hydroxyacid dehydrogenase NAD-binding" evidence="6">
    <location>
        <begin position="107"/>
        <end position="284"/>
    </location>
</feature>
<keyword evidence="3" id="KW-0520">NAD</keyword>
<comment type="caution">
    <text evidence="7">The sequence shown here is derived from an EMBL/GenBank/DDBJ whole genome shotgun (WGS) entry which is preliminary data.</text>
</comment>
<accession>A0A0L6Z9T3</accession>
<evidence type="ECO:0000256" key="3">
    <source>
        <dbReference type="ARBA" id="ARBA00023027"/>
    </source>
</evidence>
<gene>
    <name evidence="7" type="ORF">CLHOM_18090</name>
</gene>
<sequence length="321" mass="35277">MTYKIAIPQPITELGMEYLRERGYEIIEGTGLTDYDTLKQLLANADGLLARTADYPKEVLSAAKKLKVIGRFGVGTDNLDLEYCRQNGIWVAIAPEANSNAVAEHTIGLIMATARQFVQMDKLTRMGNWEARNANKGRDVSGKVLGLIGMGRIGSLVAQKAALGLSMKVIVYDPYLDLNKVPEYVSTVKSMDEILSQADFISTHLPATNETKNMVNKAFFSKMKNTAYFINCARGSIVDEGSLYWALSNKIIAGAACDVFQKEPASKENPLFSLDNIIVSPHNAALTFETMDSMGLEASMAIDNVLNNCEPKYPVVSHKYI</sequence>
<dbReference type="InterPro" id="IPR036291">
    <property type="entry name" value="NAD(P)-bd_dom_sf"/>
</dbReference>
<dbReference type="STRING" id="36844.SAMN04488501_102185"/>
<keyword evidence="8" id="KW-1185">Reference proteome</keyword>
<reference evidence="8" key="1">
    <citation type="submission" date="2015-08" db="EMBL/GenBank/DDBJ databases">
        <title>Genome sequence of the strict anaerobe Clostridium homopropionicum LuHBu1 (DSM 5847T).</title>
        <authorList>
            <person name="Poehlein A."/>
            <person name="Beck M."/>
            <person name="Schiel-Bengelsdorf B."/>
            <person name="Bengelsdorf F.R."/>
            <person name="Daniel R."/>
            <person name="Duerre P."/>
        </authorList>
    </citation>
    <scope>NUCLEOTIDE SEQUENCE [LARGE SCALE GENOMIC DNA]</scope>
    <source>
        <strain evidence="8">DSM 5847</strain>
    </source>
</reference>
<dbReference type="GO" id="GO:0016618">
    <property type="term" value="F:hydroxypyruvate reductase [NAD(P)H] activity"/>
    <property type="evidence" value="ECO:0007669"/>
    <property type="project" value="UniProtKB-EC"/>
</dbReference>
<evidence type="ECO:0000256" key="2">
    <source>
        <dbReference type="ARBA" id="ARBA00023002"/>
    </source>
</evidence>
<dbReference type="EMBL" id="LHUR01000022">
    <property type="protein sequence ID" value="KOA19720.1"/>
    <property type="molecule type" value="Genomic_DNA"/>
</dbReference>
<dbReference type="Pfam" id="PF02826">
    <property type="entry name" value="2-Hacid_dh_C"/>
    <property type="match status" value="1"/>
</dbReference>
<dbReference type="Pfam" id="PF00389">
    <property type="entry name" value="2-Hacid_dh"/>
    <property type="match status" value="1"/>
</dbReference>
<evidence type="ECO:0000259" key="6">
    <source>
        <dbReference type="Pfam" id="PF02826"/>
    </source>
</evidence>
<dbReference type="GO" id="GO:0051287">
    <property type="term" value="F:NAD binding"/>
    <property type="evidence" value="ECO:0007669"/>
    <property type="project" value="InterPro"/>
</dbReference>